<dbReference type="EMBL" id="VUNG01000007">
    <property type="protein sequence ID" value="MST83993.1"/>
    <property type="molecule type" value="Genomic_DNA"/>
</dbReference>
<evidence type="ECO:0000256" key="5">
    <source>
        <dbReference type="ARBA" id="ARBA00022801"/>
    </source>
</evidence>
<name>A0A7K0KDJ2_9BACT</name>
<evidence type="ECO:0000256" key="8">
    <source>
        <dbReference type="RuleBase" id="RU003476"/>
    </source>
</evidence>
<evidence type="ECO:0000313" key="11">
    <source>
        <dbReference type="Proteomes" id="UP000438914"/>
    </source>
</evidence>
<evidence type="ECO:0000256" key="4">
    <source>
        <dbReference type="ARBA" id="ARBA00016377"/>
    </source>
</evidence>
<dbReference type="CDD" id="cd03424">
    <property type="entry name" value="NUDIX_ADPRase_Nudt5_UGPPase_Nudt14"/>
    <property type="match status" value="1"/>
</dbReference>
<comment type="similarity">
    <text evidence="3">Belongs to the Nudix hydrolase family. NudK subfamily.</text>
</comment>
<feature type="domain" description="Nudix hydrolase" evidence="9">
    <location>
        <begin position="44"/>
        <end position="173"/>
    </location>
</feature>
<dbReference type="GO" id="GO:0006753">
    <property type="term" value="P:nucleoside phosphate metabolic process"/>
    <property type="evidence" value="ECO:0007669"/>
    <property type="project" value="TreeGrafter"/>
</dbReference>
<evidence type="ECO:0000259" key="9">
    <source>
        <dbReference type="PROSITE" id="PS51462"/>
    </source>
</evidence>
<keyword evidence="11" id="KW-1185">Reference proteome</keyword>
<dbReference type="PANTHER" id="PTHR11839:SF18">
    <property type="entry name" value="NUDIX HYDROLASE DOMAIN-CONTAINING PROTEIN"/>
    <property type="match status" value="1"/>
</dbReference>
<dbReference type="GO" id="GO:0019693">
    <property type="term" value="P:ribose phosphate metabolic process"/>
    <property type="evidence" value="ECO:0007669"/>
    <property type="project" value="TreeGrafter"/>
</dbReference>
<dbReference type="Pfam" id="PF00293">
    <property type="entry name" value="NUDIX"/>
    <property type="match status" value="1"/>
</dbReference>
<comment type="cofactor">
    <cofactor evidence="2">
        <name>Mg(2+)</name>
        <dbReference type="ChEBI" id="CHEBI:18420"/>
    </cofactor>
</comment>
<dbReference type="InterPro" id="IPR000086">
    <property type="entry name" value="NUDIX_hydrolase_dom"/>
</dbReference>
<evidence type="ECO:0000313" key="10">
    <source>
        <dbReference type="EMBL" id="MST83993.1"/>
    </source>
</evidence>
<evidence type="ECO:0000256" key="7">
    <source>
        <dbReference type="ARBA" id="ARBA00032272"/>
    </source>
</evidence>
<dbReference type="PRINTS" id="PR00502">
    <property type="entry name" value="NUDIXFAMILY"/>
</dbReference>
<protein>
    <recommendedName>
        <fullName evidence="4">GDP-mannose pyrophosphatase</fullName>
    </recommendedName>
    <alternativeName>
        <fullName evidence="6">GDP-mannose hydrolase</fullName>
    </alternativeName>
    <alternativeName>
        <fullName evidence="7">GDPMK</fullName>
    </alternativeName>
</protein>
<evidence type="ECO:0000256" key="3">
    <source>
        <dbReference type="ARBA" id="ARBA00007275"/>
    </source>
</evidence>
<dbReference type="Gene3D" id="3.90.79.10">
    <property type="entry name" value="Nucleoside Triphosphate Pyrophosphohydrolase"/>
    <property type="match status" value="1"/>
</dbReference>
<sequence>MKEKDMKCTTRSSEYIIRRPWLTARKDVVVHPDGRVQPEYYVLEYPDFINVIAITTDGRVIMEQQWRQAVGEVSLEIPAGVVEKGESPLQAAKRELAEETGFTGGTWEQLLVTTPNSSTATNHCYTFVARGVEQTTTQHLDATEDLRYFFVTEGELFSMLKDGRIHQAMMVAPLWKYFHNHNKD</sequence>
<evidence type="ECO:0000256" key="6">
    <source>
        <dbReference type="ARBA" id="ARBA00032162"/>
    </source>
</evidence>
<dbReference type="SUPFAM" id="SSF55811">
    <property type="entry name" value="Nudix"/>
    <property type="match status" value="1"/>
</dbReference>
<dbReference type="RefSeq" id="WP_154533576.1">
    <property type="nucleotide sequence ID" value="NZ_VUNG01000007.1"/>
</dbReference>
<dbReference type="GO" id="GO:0016462">
    <property type="term" value="F:pyrophosphatase activity"/>
    <property type="evidence" value="ECO:0007669"/>
    <property type="project" value="UniProtKB-ARBA"/>
</dbReference>
<dbReference type="PANTHER" id="PTHR11839">
    <property type="entry name" value="UDP/ADP-SUGAR PYROPHOSPHATASE"/>
    <property type="match status" value="1"/>
</dbReference>
<comment type="caution">
    <text evidence="10">The sequence shown here is derived from an EMBL/GenBank/DDBJ whole genome shotgun (WGS) entry which is preliminary data.</text>
</comment>
<reference evidence="10 11" key="1">
    <citation type="submission" date="2019-08" db="EMBL/GenBank/DDBJ databases">
        <title>In-depth cultivation of the pig gut microbiome towards novel bacterial diversity and tailored functional studies.</title>
        <authorList>
            <person name="Wylensek D."/>
            <person name="Hitch T.C.A."/>
            <person name="Clavel T."/>
        </authorList>
    </citation>
    <scope>NUCLEOTIDE SEQUENCE [LARGE SCALE GENOMIC DNA]</scope>
    <source>
        <strain evidence="10 11">LKV-178-WT-2A</strain>
    </source>
</reference>
<dbReference type="PROSITE" id="PS51462">
    <property type="entry name" value="NUDIX"/>
    <property type="match status" value="1"/>
</dbReference>
<dbReference type="Proteomes" id="UP000438914">
    <property type="component" value="Unassembled WGS sequence"/>
</dbReference>
<dbReference type="InterPro" id="IPR020476">
    <property type="entry name" value="Nudix_hydrolase"/>
</dbReference>
<dbReference type="AlphaFoldDB" id="A0A7K0KDJ2"/>
<organism evidence="10 11">
    <name type="scientific">Hallella mizrahii</name>
    <dbReference type="NCBI Taxonomy" id="2606637"/>
    <lineage>
        <taxon>Bacteria</taxon>
        <taxon>Pseudomonadati</taxon>
        <taxon>Bacteroidota</taxon>
        <taxon>Bacteroidia</taxon>
        <taxon>Bacteroidales</taxon>
        <taxon>Prevotellaceae</taxon>
        <taxon>Hallella</taxon>
    </lineage>
</organism>
<evidence type="ECO:0000256" key="1">
    <source>
        <dbReference type="ARBA" id="ARBA00000847"/>
    </source>
</evidence>
<dbReference type="PROSITE" id="PS00893">
    <property type="entry name" value="NUDIX_BOX"/>
    <property type="match status" value="1"/>
</dbReference>
<evidence type="ECO:0000256" key="2">
    <source>
        <dbReference type="ARBA" id="ARBA00001946"/>
    </source>
</evidence>
<dbReference type="InterPro" id="IPR020084">
    <property type="entry name" value="NUDIX_hydrolase_CS"/>
</dbReference>
<accession>A0A7K0KDJ2</accession>
<comment type="catalytic activity">
    <reaction evidence="1">
        <text>GDP-alpha-D-mannose + H2O = alpha-D-mannose 1-phosphate + GMP + 2 H(+)</text>
        <dbReference type="Rhea" id="RHEA:27978"/>
        <dbReference type="ChEBI" id="CHEBI:15377"/>
        <dbReference type="ChEBI" id="CHEBI:15378"/>
        <dbReference type="ChEBI" id="CHEBI:57527"/>
        <dbReference type="ChEBI" id="CHEBI:58115"/>
        <dbReference type="ChEBI" id="CHEBI:58409"/>
    </reaction>
</comment>
<keyword evidence="5 8" id="KW-0378">Hydrolase</keyword>
<dbReference type="InterPro" id="IPR015797">
    <property type="entry name" value="NUDIX_hydrolase-like_dom_sf"/>
</dbReference>
<gene>
    <name evidence="10" type="ORF">FYJ73_04815</name>
</gene>
<proteinExistence type="inferred from homology"/>